<organism evidence="1 2">
    <name type="scientific">Prorocentrum cordatum</name>
    <dbReference type="NCBI Taxonomy" id="2364126"/>
    <lineage>
        <taxon>Eukaryota</taxon>
        <taxon>Sar</taxon>
        <taxon>Alveolata</taxon>
        <taxon>Dinophyceae</taxon>
        <taxon>Prorocentrales</taxon>
        <taxon>Prorocentraceae</taxon>
        <taxon>Prorocentrum</taxon>
    </lineage>
</organism>
<evidence type="ECO:0000313" key="1">
    <source>
        <dbReference type="EMBL" id="CAK0842007.1"/>
    </source>
</evidence>
<accession>A0ABN9T9Y9</accession>
<gene>
    <name evidence="1" type="ORF">PCOR1329_LOCUS37055</name>
</gene>
<protein>
    <submittedName>
        <fullName evidence="1">Uncharacterized protein</fullName>
    </submittedName>
</protein>
<evidence type="ECO:0000313" key="2">
    <source>
        <dbReference type="Proteomes" id="UP001189429"/>
    </source>
</evidence>
<keyword evidence="2" id="KW-1185">Reference proteome</keyword>
<comment type="caution">
    <text evidence="1">The sequence shown here is derived from an EMBL/GenBank/DDBJ whole genome shotgun (WGS) entry which is preliminary data.</text>
</comment>
<proteinExistence type="predicted"/>
<reference evidence="1" key="1">
    <citation type="submission" date="2023-10" db="EMBL/GenBank/DDBJ databases">
        <authorList>
            <person name="Chen Y."/>
            <person name="Shah S."/>
            <person name="Dougan E. K."/>
            <person name="Thang M."/>
            <person name="Chan C."/>
        </authorList>
    </citation>
    <scope>NUCLEOTIDE SEQUENCE [LARGE SCALE GENOMIC DNA]</scope>
</reference>
<sequence>MALVPAMEQGQGGQIREIRCDDRRDCFRHIKDRLGANWSDVEMLKWVNDNFRVSANHTIKPTTKAGMFALARHAENCLRGDKGSVERKRTSVETFGLRLDWRSAPVLVQHADGAKDDEFQTLSWGALFEGLNEAMKADAGKQNRLVQASLLMDIPGCTLYLRSLPRDCAKFLVHWYNKGNDDITSTTPLQILDGCAVYEAAWVRHRDGKHITKDSHTQKQIDEEKLQLVNNMSENYEWARYPEYERCSTFYKDANTIKIESGRHAGSTIWEAISQRYKDEVDGAALVPANYKFWFKLVADAMRILKRDAPEAIVEIAMLGFPRDGKFKFVSTFIPDGIPVLRSDEVQENNIKELIRDMSGTKTMDSIEKGNCGTAAAKTPKTKLVPMKKAKAARGKSALGRDPNNSEHNAITFSDSDKKMFWKVLEKQKLGFNALERSAPEPGDMADCFFRAVIYSTLAYKKKELVYCVAGRRKKSNSIVVTRQLFTLYICKKRRLQPRISDEDFPMGDLDAVENELFKQGDGKIEPKSITDSYVRDLEDTNCTSCKELLKYIDGNKVFERPPNANRAIVEASLTLTNKLFTACEAKASPWTSQKECFEALVRFTCDVHQDIFSDSFGSAMDFIDVVRKHSKQGVLTTTDAKKLTEEVTRDTFNAMRLQAFLHLISIYSVQMTAVSQGPTVEHMPYIPPLVATFIQSLLVLINKSIVDKTCHAEGGMPREIRQLTNAMASKESFKGAMADFMGEAFSQHDYCLKHDGQRYQSMSEQFKASLVTGGPASINWKTALQKVGMSTAVLPKDTELQKADVFPAVKNATIDMLMTEFGKTYSSQKSAWQILQQPMESVVAAWSSKHVDMGTAIVSADEDANRQQEQPPREETGPCRYTASTWRLEREDNGFSEAEIKEVISKLNIHFSGLVFDAYGGAVACNIVAKKADASSTVVQRPSFIREGSGGCSLPFWGKVVTETTARRLTRSTTFSLGDGERGLRLYLDGSGETGLNSKCCVPYLVAIMAKEKDVTEADEQQQQAKKKAKTARVVATHEVVHKTVVITTRSAGEFKYQVPILVDATDFDEQAFHAANKGACYRKRTSFDDFQFAAESKQASRATHSFLG</sequence>
<dbReference type="EMBL" id="CAUYUJ010014500">
    <property type="protein sequence ID" value="CAK0842007.1"/>
    <property type="molecule type" value="Genomic_DNA"/>
</dbReference>
<name>A0ABN9T9Y9_9DINO</name>
<dbReference type="Proteomes" id="UP001189429">
    <property type="component" value="Unassembled WGS sequence"/>
</dbReference>